<dbReference type="EMBL" id="LUCH01002074">
    <property type="protein sequence ID" value="KAF5402032.1"/>
    <property type="molecule type" value="Genomic_DNA"/>
</dbReference>
<feature type="compositionally biased region" description="Polar residues" evidence="1">
    <location>
        <begin position="1"/>
        <end position="35"/>
    </location>
</feature>
<dbReference type="Proteomes" id="UP000748531">
    <property type="component" value="Unassembled WGS sequence"/>
</dbReference>
<organism evidence="2 3">
    <name type="scientific">Paragonimus heterotremus</name>
    <dbReference type="NCBI Taxonomy" id="100268"/>
    <lineage>
        <taxon>Eukaryota</taxon>
        <taxon>Metazoa</taxon>
        <taxon>Spiralia</taxon>
        <taxon>Lophotrochozoa</taxon>
        <taxon>Platyhelminthes</taxon>
        <taxon>Trematoda</taxon>
        <taxon>Digenea</taxon>
        <taxon>Plagiorchiida</taxon>
        <taxon>Troglotremata</taxon>
        <taxon>Troglotrematidae</taxon>
        <taxon>Paragonimus</taxon>
    </lineage>
</organism>
<comment type="caution">
    <text evidence="2">The sequence shown here is derived from an EMBL/GenBank/DDBJ whole genome shotgun (WGS) entry which is preliminary data.</text>
</comment>
<accession>A0A8J4SQ79</accession>
<evidence type="ECO:0000256" key="1">
    <source>
        <dbReference type="SAM" id="MobiDB-lite"/>
    </source>
</evidence>
<sequence>MNRLLTMSSHSGSNSPSRTTADSSEPTQSTRSLTTAIMDHMHWRNRICTSENSLQVKPLYWTTRRQMQKFIDKRNEMLQKNELNFKRNKHRHS</sequence>
<feature type="region of interest" description="Disordered" evidence="1">
    <location>
        <begin position="1"/>
        <end position="36"/>
    </location>
</feature>
<protein>
    <submittedName>
        <fullName evidence="2">Uncharacterized protein</fullName>
    </submittedName>
</protein>
<gene>
    <name evidence="2" type="ORF">PHET_04833</name>
</gene>
<evidence type="ECO:0000313" key="2">
    <source>
        <dbReference type="EMBL" id="KAF5402032.1"/>
    </source>
</evidence>
<proteinExistence type="predicted"/>
<reference evidence="2" key="1">
    <citation type="submission" date="2019-05" db="EMBL/GenBank/DDBJ databases">
        <title>Annotation for the trematode Paragonimus heterotremus.</title>
        <authorList>
            <person name="Choi Y.-J."/>
        </authorList>
    </citation>
    <scope>NUCLEOTIDE SEQUENCE</scope>
    <source>
        <strain evidence="2">LC</strain>
    </source>
</reference>
<evidence type="ECO:0000313" key="3">
    <source>
        <dbReference type="Proteomes" id="UP000748531"/>
    </source>
</evidence>
<keyword evidence="3" id="KW-1185">Reference proteome</keyword>
<dbReference type="AlphaFoldDB" id="A0A8J4SQ79"/>
<name>A0A8J4SQ79_9TREM</name>